<dbReference type="OMA" id="MIELEPF"/>
<dbReference type="AlphaFoldDB" id="A0A061EKY0"/>
<dbReference type="STRING" id="3641.A0A061EKY0"/>
<proteinExistence type="predicted"/>
<sequence>MSKLVREQQERNANPSQLVLACVHHQGNDVRPIPRTTEIENFNRNIAALALQFIREEIELESIASTDAAKGGRYIRTTATYRKSETPPLSSRKPA</sequence>
<dbReference type="PANTHER" id="PTHR43625:SF40">
    <property type="entry name" value="ALDO-KETO REDUCTASE YAKC [NADP(+)]"/>
    <property type="match status" value="1"/>
</dbReference>
<dbReference type="InterPro" id="IPR050791">
    <property type="entry name" value="Aldo-Keto_reductase"/>
</dbReference>
<accession>A0A061EKY0</accession>
<dbReference type="SUPFAM" id="SSF51430">
    <property type="entry name" value="NAD(P)-linked oxidoreductase"/>
    <property type="match status" value="1"/>
</dbReference>
<dbReference type="HOGENOM" id="CLU_023205_17_7_1"/>
<evidence type="ECO:0000256" key="1">
    <source>
        <dbReference type="ARBA" id="ARBA00022857"/>
    </source>
</evidence>
<dbReference type="Gramene" id="EOY05032">
    <property type="protein sequence ID" value="EOY05032"/>
    <property type="gene ID" value="TCM_020143"/>
</dbReference>
<evidence type="ECO:0000256" key="2">
    <source>
        <dbReference type="ARBA" id="ARBA00023002"/>
    </source>
</evidence>
<dbReference type="Gene3D" id="3.20.20.100">
    <property type="entry name" value="NADP-dependent oxidoreductase domain"/>
    <property type="match status" value="1"/>
</dbReference>
<dbReference type="InParanoid" id="A0A061EKY0"/>
<evidence type="ECO:0000313" key="4">
    <source>
        <dbReference type="Proteomes" id="UP000026915"/>
    </source>
</evidence>
<keyword evidence="1" id="KW-0521">NADP</keyword>
<reference evidence="3 4" key="1">
    <citation type="journal article" date="2013" name="Genome Biol.">
        <title>The genome sequence of the most widely cultivated cacao type and its use to identify candidate genes regulating pod color.</title>
        <authorList>
            <person name="Motamayor J.C."/>
            <person name="Mockaitis K."/>
            <person name="Schmutz J."/>
            <person name="Haiminen N."/>
            <person name="Iii D.L."/>
            <person name="Cornejo O."/>
            <person name="Findley S.D."/>
            <person name="Zheng P."/>
            <person name="Utro F."/>
            <person name="Royaert S."/>
            <person name="Saski C."/>
            <person name="Jenkins J."/>
            <person name="Podicheti R."/>
            <person name="Zhao M."/>
            <person name="Scheffler B.E."/>
            <person name="Stack J.C."/>
            <person name="Feltus F.A."/>
            <person name="Mustiga G.M."/>
            <person name="Amores F."/>
            <person name="Phillips W."/>
            <person name="Marelli J.P."/>
            <person name="May G.D."/>
            <person name="Shapiro H."/>
            <person name="Ma J."/>
            <person name="Bustamante C.D."/>
            <person name="Schnell R.J."/>
            <person name="Main D."/>
            <person name="Gilbert D."/>
            <person name="Parida L."/>
            <person name="Kuhn D.N."/>
        </authorList>
    </citation>
    <scope>NUCLEOTIDE SEQUENCE [LARGE SCALE GENOMIC DNA]</scope>
    <source>
        <strain evidence="4">cv. Matina 1-6</strain>
    </source>
</reference>
<dbReference type="eggNOG" id="KOG1575">
    <property type="taxonomic scope" value="Eukaryota"/>
</dbReference>
<dbReference type="Proteomes" id="UP000026915">
    <property type="component" value="Chromosome 4"/>
</dbReference>
<dbReference type="PANTHER" id="PTHR43625">
    <property type="entry name" value="AFLATOXIN B1 ALDEHYDE REDUCTASE"/>
    <property type="match status" value="1"/>
</dbReference>
<evidence type="ECO:0000313" key="3">
    <source>
        <dbReference type="EMBL" id="EOY05032.1"/>
    </source>
</evidence>
<name>A0A061EKY0_THECC</name>
<dbReference type="EMBL" id="CM001882">
    <property type="protein sequence ID" value="EOY05032.1"/>
    <property type="molecule type" value="Genomic_DNA"/>
</dbReference>
<gene>
    <name evidence="3" type="ORF">TCM_020143</name>
</gene>
<organism evidence="3 4">
    <name type="scientific">Theobroma cacao</name>
    <name type="common">Cacao</name>
    <name type="synonym">Cocoa</name>
    <dbReference type="NCBI Taxonomy" id="3641"/>
    <lineage>
        <taxon>Eukaryota</taxon>
        <taxon>Viridiplantae</taxon>
        <taxon>Streptophyta</taxon>
        <taxon>Embryophyta</taxon>
        <taxon>Tracheophyta</taxon>
        <taxon>Spermatophyta</taxon>
        <taxon>Magnoliopsida</taxon>
        <taxon>eudicotyledons</taxon>
        <taxon>Gunneridae</taxon>
        <taxon>Pentapetalae</taxon>
        <taxon>rosids</taxon>
        <taxon>malvids</taxon>
        <taxon>Malvales</taxon>
        <taxon>Malvaceae</taxon>
        <taxon>Byttnerioideae</taxon>
        <taxon>Theobroma</taxon>
    </lineage>
</organism>
<protein>
    <submittedName>
        <fullName evidence="3">Uncharacterized protein</fullName>
    </submittedName>
</protein>
<dbReference type="InterPro" id="IPR036812">
    <property type="entry name" value="NAD(P)_OxRdtase_dom_sf"/>
</dbReference>
<dbReference type="PROSITE" id="PS51257">
    <property type="entry name" value="PROKAR_LIPOPROTEIN"/>
    <property type="match status" value="1"/>
</dbReference>
<keyword evidence="4" id="KW-1185">Reference proteome</keyword>
<dbReference type="GO" id="GO:0016491">
    <property type="term" value="F:oxidoreductase activity"/>
    <property type="evidence" value="ECO:0007669"/>
    <property type="project" value="UniProtKB-KW"/>
</dbReference>
<keyword evidence="2" id="KW-0560">Oxidoreductase</keyword>